<accession>A0ABR3FN32</accession>
<protein>
    <recommendedName>
        <fullName evidence="3">Spherulation-specific family 4</fullName>
    </recommendedName>
</protein>
<evidence type="ECO:0000313" key="1">
    <source>
        <dbReference type="EMBL" id="KAL0576794.1"/>
    </source>
</evidence>
<evidence type="ECO:0000313" key="2">
    <source>
        <dbReference type="Proteomes" id="UP001465976"/>
    </source>
</evidence>
<keyword evidence="2" id="KW-1185">Reference proteome</keyword>
<proteinExistence type="predicted"/>
<dbReference type="EMBL" id="JBAHYK010000198">
    <property type="protein sequence ID" value="KAL0576794.1"/>
    <property type="molecule type" value="Genomic_DNA"/>
</dbReference>
<name>A0ABR3FN32_9AGAR</name>
<dbReference type="Pfam" id="PF12138">
    <property type="entry name" value="Spherulin4"/>
    <property type="match status" value="1"/>
</dbReference>
<organism evidence="1 2">
    <name type="scientific">Marasmius crinis-equi</name>
    <dbReference type="NCBI Taxonomy" id="585013"/>
    <lineage>
        <taxon>Eukaryota</taxon>
        <taxon>Fungi</taxon>
        <taxon>Dikarya</taxon>
        <taxon>Basidiomycota</taxon>
        <taxon>Agaricomycotina</taxon>
        <taxon>Agaricomycetes</taxon>
        <taxon>Agaricomycetidae</taxon>
        <taxon>Agaricales</taxon>
        <taxon>Marasmiineae</taxon>
        <taxon>Marasmiaceae</taxon>
        <taxon>Marasmius</taxon>
    </lineage>
</organism>
<dbReference type="InterPro" id="IPR021986">
    <property type="entry name" value="Spherulin4"/>
</dbReference>
<dbReference type="Proteomes" id="UP001465976">
    <property type="component" value="Unassembled WGS sequence"/>
</dbReference>
<reference evidence="1 2" key="1">
    <citation type="submission" date="2024-02" db="EMBL/GenBank/DDBJ databases">
        <title>A draft genome for the cacao thread blight pathogen Marasmius crinis-equi.</title>
        <authorList>
            <person name="Cohen S.P."/>
            <person name="Baruah I.K."/>
            <person name="Amoako-Attah I."/>
            <person name="Bukari Y."/>
            <person name="Meinhardt L.W."/>
            <person name="Bailey B.A."/>
        </authorList>
    </citation>
    <scope>NUCLEOTIDE SEQUENCE [LARGE SCALE GENOMIC DNA]</scope>
    <source>
        <strain evidence="1 2">GH-76</strain>
    </source>
</reference>
<comment type="caution">
    <text evidence="1">The sequence shown here is derived from an EMBL/GenBank/DDBJ whole genome shotgun (WGS) entry which is preliminary data.</text>
</comment>
<evidence type="ECO:0008006" key="3">
    <source>
        <dbReference type="Google" id="ProtNLM"/>
    </source>
</evidence>
<dbReference type="PANTHER" id="PTHR35040:SF9">
    <property type="entry name" value="4-LIKE CELL SURFACE PROTEIN, PUTATIVE (AFU_ORTHOLOGUE AFUA_4G14080)-RELATED"/>
    <property type="match status" value="1"/>
</dbReference>
<dbReference type="PANTHER" id="PTHR35040">
    <property type="match status" value="1"/>
</dbReference>
<gene>
    <name evidence="1" type="ORF">V5O48_005202</name>
</gene>
<sequence length="166" mass="18531">MVFLLFTYPFQNVPCGGWKNFIDIIHTHPPSLPLYVVINPDSGSGPAHMQPNFDWPPCIAQLKNASTKVHVVGYVHTSWGAQPQSVVNTNVSTYAEWDGTYRPEGIYFDEIANDAANLTYHRALADKSRELFGNNSVVILNPGTVVDPRYSEFADIIITDEKDFVS</sequence>